<dbReference type="InterPro" id="IPR012340">
    <property type="entry name" value="NA-bd_OB-fold"/>
</dbReference>
<evidence type="ECO:0000256" key="10">
    <source>
        <dbReference type="RuleBase" id="RU368064"/>
    </source>
</evidence>
<name>A0A0P7Y9C3_SCLFO</name>
<organism evidence="12 13">
    <name type="scientific">Scleropages formosus</name>
    <name type="common">Asian bonytongue</name>
    <name type="synonym">Osteoglossum formosum</name>
    <dbReference type="NCBI Taxonomy" id="113540"/>
    <lineage>
        <taxon>Eukaryota</taxon>
        <taxon>Metazoa</taxon>
        <taxon>Chordata</taxon>
        <taxon>Craniata</taxon>
        <taxon>Vertebrata</taxon>
        <taxon>Euteleostomi</taxon>
        <taxon>Actinopterygii</taxon>
        <taxon>Neopterygii</taxon>
        <taxon>Teleostei</taxon>
        <taxon>Osteoglossocephala</taxon>
        <taxon>Osteoglossomorpha</taxon>
        <taxon>Osteoglossiformes</taxon>
        <taxon>Osteoglossidae</taxon>
        <taxon>Scleropages</taxon>
    </lineage>
</organism>
<dbReference type="EMBL" id="JARO02008659">
    <property type="protein sequence ID" value="KPP62458.1"/>
    <property type="molecule type" value="Genomic_DNA"/>
</dbReference>
<keyword evidence="4 10" id="KW-0547">Nucleotide-binding</keyword>
<dbReference type="GO" id="GO:1902969">
    <property type="term" value="P:mitotic DNA replication"/>
    <property type="evidence" value="ECO:0007669"/>
    <property type="project" value="TreeGrafter"/>
</dbReference>
<dbReference type="InterPro" id="IPR031327">
    <property type="entry name" value="MCM"/>
</dbReference>
<keyword evidence="9" id="KW-0539">Nucleus</keyword>
<proteinExistence type="inferred from homology"/>
<evidence type="ECO:0000256" key="4">
    <source>
        <dbReference type="ARBA" id="ARBA00022741"/>
    </source>
</evidence>
<dbReference type="SMART" id="SM00350">
    <property type="entry name" value="MCM"/>
    <property type="match status" value="1"/>
</dbReference>
<sequence length="241" mass="26965">MARLYLPHAEELIRPERTTLTVNLNIEHYNQQLATTIQKEFYRERIRELSAGCVGTLLRISGQVVRTHPVHPELVSGTFLCMDCQSVIKDVEQQFKYTQPAICRNPVCANRCRFMLDTNKSRFVDFQKVRIQETQAELPQGSIPRSIEVILRAEAVEMAQAGDRCDFTGTLIVVPDISALALAGTRAETSSRITGKEGFEADGIQGLKALGVRELSYWLVFLASHVAPTNPWVSSCPVAME</sequence>
<comment type="caution">
    <text evidence="12">The sequence shown here is derived from an EMBL/GenBank/DDBJ whole genome shotgun (WGS) entry which is preliminary data.</text>
</comment>
<accession>A0A0P7Y9C3</accession>
<evidence type="ECO:0000256" key="6">
    <source>
        <dbReference type="ARBA" id="ARBA00022806"/>
    </source>
</evidence>
<feature type="domain" description="MCM OB" evidence="11">
    <location>
        <begin position="46"/>
        <end position="175"/>
    </location>
</feature>
<evidence type="ECO:0000256" key="5">
    <source>
        <dbReference type="ARBA" id="ARBA00022801"/>
    </source>
</evidence>
<evidence type="ECO:0000256" key="1">
    <source>
        <dbReference type="ARBA" id="ARBA00004123"/>
    </source>
</evidence>
<dbReference type="PRINTS" id="PR01662">
    <property type="entry name" value="MCMPROTEIN6"/>
</dbReference>
<reference evidence="12 13" key="1">
    <citation type="submission" date="2015-08" db="EMBL/GenBank/DDBJ databases">
        <title>The genome of the Asian arowana (Scleropages formosus).</title>
        <authorList>
            <person name="Tan M.H."/>
            <person name="Gan H.M."/>
            <person name="Croft L.J."/>
            <person name="Austin C.M."/>
        </authorList>
    </citation>
    <scope>NUCLEOTIDE SEQUENCE [LARGE SCALE GENOMIC DNA]</scope>
    <source>
        <strain evidence="12">Aro1</strain>
    </source>
</reference>
<dbReference type="GO" id="GO:0005524">
    <property type="term" value="F:ATP binding"/>
    <property type="evidence" value="ECO:0007669"/>
    <property type="project" value="UniProtKB-UniRule"/>
</dbReference>
<dbReference type="FunFam" id="2.40.50.140:FF:000091">
    <property type="entry name" value="DNA helicase"/>
    <property type="match status" value="1"/>
</dbReference>
<protein>
    <recommendedName>
        <fullName evidence="10">DNA replication licensing factor MCM6</fullName>
        <ecNumber evidence="10">3.6.4.12</ecNumber>
    </recommendedName>
</protein>
<keyword evidence="8 10" id="KW-0238">DNA-binding</keyword>
<dbReference type="Pfam" id="PF17207">
    <property type="entry name" value="MCM_OB"/>
    <property type="match status" value="1"/>
</dbReference>
<comment type="subunit">
    <text evidence="10">Component of the MCM2-7 complex.</text>
</comment>
<evidence type="ECO:0000256" key="9">
    <source>
        <dbReference type="ARBA" id="ARBA00023242"/>
    </source>
</evidence>
<dbReference type="AlphaFoldDB" id="A0A0P7Y9C3"/>
<evidence type="ECO:0000256" key="8">
    <source>
        <dbReference type="ARBA" id="ARBA00023125"/>
    </source>
</evidence>
<dbReference type="GO" id="GO:0005634">
    <property type="term" value="C:nucleus"/>
    <property type="evidence" value="ECO:0007669"/>
    <property type="project" value="UniProtKB-SubCell"/>
</dbReference>
<keyword evidence="3 10" id="KW-0235">DNA replication</keyword>
<evidence type="ECO:0000313" key="13">
    <source>
        <dbReference type="Proteomes" id="UP000034805"/>
    </source>
</evidence>
<dbReference type="GO" id="GO:0042555">
    <property type="term" value="C:MCM complex"/>
    <property type="evidence" value="ECO:0007669"/>
    <property type="project" value="UniProtKB-UniRule"/>
</dbReference>
<evidence type="ECO:0000256" key="2">
    <source>
        <dbReference type="ARBA" id="ARBA00008010"/>
    </source>
</evidence>
<dbReference type="Proteomes" id="UP000034805">
    <property type="component" value="Unassembled WGS sequence"/>
</dbReference>
<evidence type="ECO:0000259" key="11">
    <source>
        <dbReference type="Pfam" id="PF17207"/>
    </source>
</evidence>
<keyword evidence="5 10" id="KW-0378">Hydrolase</keyword>
<comment type="subcellular location">
    <subcellularLocation>
        <location evidence="1 10">Nucleus</location>
    </subcellularLocation>
</comment>
<dbReference type="InterPro" id="IPR008049">
    <property type="entry name" value="MCM6"/>
</dbReference>
<comment type="catalytic activity">
    <reaction evidence="10">
        <text>ATP + H2O = ADP + phosphate + H(+)</text>
        <dbReference type="Rhea" id="RHEA:13065"/>
        <dbReference type="ChEBI" id="CHEBI:15377"/>
        <dbReference type="ChEBI" id="CHEBI:15378"/>
        <dbReference type="ChEBI" id="CHEBI:30616"/>
        <dbReference type="ChEBI" id="CHEBI:43474"/>
        <dbReference type="ChEBI" id="CHEBI:456216"/>
        <dbReference type="EC" id="3.6.4.12"/>
    </reaction>
</comment>
<dbReference type="GO" id="GO:0003697">
    <property type="term" value="F:single-stranded DNA binding"/>
    <property type="evidence" value="ECO:0007669"/>
    <property type="project" value="TreeGrafter"/>
</dbReference>
<dbReference type="GO" id="GO:0016787">
    <property type="term" value="F:hydrolase activity"/>
    <property type="evidence" value="ECO:0007669"/>
    <property type="project" value="UniProtKB-KW"/>
</dbReference>
<comment type="similarity">
    <text evidence="2 10">Belongs to the MCM family.</text>
</comment>
<dbReference type="Gene3D" id="2.40.50.140">
    <property type="entry name" value="Nucleic acid-binding proteins"/>
    <property type="match status" value="1"/>
</dbReference>
<dbReference type="EC" id="3.6.4.12" evidence="10"/>
<comment type="function">
    <text evidence="10">Acts as component of the MCM2-7 complex (MCM complex) which is the replicative helicase essential for 'once per cell cycle' DNA replication initiation and elongation in eukaryotic cells. The active ATPase sites in the MCM2-7 ring are formed through the interaction surfaces of two neighboring subunits such that a critical structure of a conserved arginine finger motif is provided in trans relative to the ATP-binding site of the Walker A box of the adjacent subunit. The six ATPase active sites, however, are likely to contribute differentially to the complex helicase activity.</text>
</comment>
<keyword evidence="10" id="KW-0131">Cell cycle</keyword>
<gene>
    <name evidence="12" type="ORF">Z043_119358</name>
</gene>
<dbReference type="InterPro" id="IPR033762">
    <property type="entry name" value="MCM_OB"/>
</dbReference>
<dbReference type="GO" id="GO:0000727">
    <property type="term" value="P:double-strand break repair via break-induced replication"/>
    <property type="evidence" value="ECO:0007669"/>
    <property type="project" value="TreeGrafter"/>
</dbReference>
<dbReference type="PANTHER" id="PTHR11630">
    <property type="entry name" value="DNA REPLICATION LICENSING FACTOR MCM FAMILY MEMBER"/>
    <property type="match status" value="1"/>
</dbReference>
<dbReference type="GO" id="GO:1990518">
    <property type="term" value="F:single-stranded 3'-5' DNA helicase activity"/>
    <property type="evidence" value="ECO:0007669"/>
    <property type="project" value="TreeGrafter"/>
</dbReference>
<dbReference type="GO" id="GO:0006270">
    <property type="term" value="P:DNA replication initiation"/>
    <property type="evidence" value="ECO:0007669"/>
    <property type="project" value="UniProtKB-UniRule"/>
</dbReference>
<evidence type="ECO:0000313" key="12">
    <source>
        <dbReference type="EMBL" id="KPP62458.1"/>
    </source>
</evidence>
<keyword evidence="7 10" id="KW-0067">ATP-binding</keyword>
<dbReference type="PANTHER" id="PTHR11630:SF93">
    <property type="entry name" value="DNA REPLICATION LICENSING FACTOR MCM6"/>
    <property type="match status" value="1"/>
</dbReference>
<evidence type="ECO:0000256" key="7">
    <source>
        <dbReference type="ARBA" id="ARBA00022840"/>
    </source>
</evidence>
<keyword evidence="6 10" id="KW-0347">Helicase</keyword>
<evidence type="ECO:0000256" key="3">
    <source>
        <dbReference type="ARBA" id="ARBA00022705"/>
    </source>
</evidence>
<dbReference type="Gene3D" id="2.20.28.10">
    <property type="match status" value="1"/>
</dbReference>
<dbReference type="SUPFAM" id="SSF50249">
    <property type="entry name" value="Nucleic acid-binding proteins"/>
    <property type="match status" value="1"/>
</dbReference>
<dbReference type="FunFam" id="2.20.28.10:FF:000003">
    <property type="entry name" value="DNA helicase"/>
    <property type="match status" value="1"/>
</dbReference>